<proteinExistence type="predicted"/>
<dbReference type="Pfam" id="PF22938">
    <property type="entry name" value="Integrase_p58_C"/>
    <property type="match status" value="1"/>
</dbReference>
<evidence type="ECO:0000259" key="1">
    <source>
        <dbReference type="Pfam" id="PF22938"/>
    </source>
</evidence>
<evidence type="ECO:0000313" key="2">
    <source>
        <dbReference type="EMBL" id="KAK2720302.1"/>
    </source>
</evidence>
<gene>
    <name evidence="2" type="ORF">QYM36_004247</name>
</gene>
<dbReference type="AlphaFoldDB" id="A0AA88IG66"/>
<organism evidence="2 3">
    <name type="scientific">Artemia franciscana</name>
    <name type="common">Brine shrimp</name>
    <name type="synonym">Artemia sanfranciscana</name>
    <dbReference type="NCBI Taxonomy" id="6661"/>
    <lineage>
        <taxon>Eukaryota</taxon>
        <taxon>Metazoa</taxon>
        <taxon>Ecdysozoa</taxon>
        <taxon>Arthropoda</taxon>
        <taxon>Crustacea</taxon>
        <taxon>Branchiopoda</taxon>
        <taxon>Anostraca</taxon>
        <taxon>Artemiidae</taxon>
        <taxon>Artemia</taxon>
    </lineage>
</organism>
<sequence length="165" mass="18678">MLPVDTIINQRVLYDVADSYKIVAVSLLRNVFKSVEKCILESRASQKYYHEAHSQGFKGRFLALSKFDGPYRVVKRVEEMNYAIKKSEGRSGALTIYHNRLKPDVSCLPWGYEVLQEQDTGKGEEKLSLVSPDDDGDDDAFNDLITLQKVNHTKPAEAIQTLITP</sequence>
<protein>
    <recommendedName>
        <fullName evidence="1">Integrase p58-like C-terminal domain-containing protein</fullName>
    </recommendedName>
</protein>
<reference evidence="2" key="1">
    <citation type="submission" date="2023-07" db="EMBL/GenBank/DDBJ databases">
        <title>Chromosome-level genome assembly of Artemia franciscana.</title>
        <authorList>
            <person name="Jo E."/>
        </authorList>
    </citation>
    <scope>NUCLEOTIDE SEQUENCE</scope>
    <source>
        <tissue evidence="2">Whole body</tissue>
    </source>
</reference>
<dbReference type="InterPro" id="IPR054465">
    <property type="entry name" value="Integrase_p58-like_C"/>
</dbReference>
<name>A0AA88IG66_ARTSF</name>
<comment type="caution">
    <text evidence="2">The sequence shown here is derived from an EMBL/GenBank/DDBJ whole genome shotgun (WGS) entry which is preliminary data.</text>
</comment>
<dbReference type="Proteomes" id="UP001187531">
    <property type="component" value="Unassembled WGS sequence"/>
</dbReference>
<feature type="domain" description="Integrase p58-like C-terminal" evidence="1">
    <location>
        <begin position="69"/>
        <end position="103"/>
    </location>
</feature>
<accession>A0AA88IG66</accession>
<evidence type="ECO:0000313" key="3">
    <source>
        <dbReference type="Proteomes" id="UP001187531"/>
    </source>
</evidence>
<keyword evidence="3" id="KW-1185">Reference proteome</keyword>
<dbReference type="EMBL" id="JAVRJZ010000007">
    <property type="protein sequence ID" value="KAK2720302.1"/>
    <property type="molecule type" value="Genomic_DNA"/>
</dbReference>